<evidence type="ECO:0000256" key="2">
    <source>
        <dbReference type="HAMAP-Rule" id="MF_00338"/>
    </source>
</evidence>
<gene>
    <name evidence="3" type="ORF">D3877_26960</name>
</gene>
<dbReference type="EMBL" id="QYUL01000005">
    <property type="protein sequence ID" value="RJF77432.1"/>
    <property type="molecule type" value="Genomic_DNA"/>
</dbReference>
<organism evidence="3 4">
    <name type="scientific">Azospirillum cavernae</name>
    <dbReference type="NCBI Taxonomy" id="2320860"/>
    <lineage>
        <taxon>Bacteria</taxon>
        <taxon>Pseudomonadati</taxon>
        <taxon>Pseudomonadota</taxon>
        <taxon>Alphaproteobacteria</taxon>
        <taxon>Rhodospirillales</taxon>
        <taxon>Azospirillaceae</taxon>
        <taxon>Azospirillum</taxon>
    </lineage>
</organism>
<dbReference type="PANTHER" id="PTHR34068:SF1">
    <property type="entry name" value="UPF0145 PROTEIN YBJQ"/>
    <property type="match status" value="1"/>
</dbReference>
<dbReference type="HAMAP" id="MF_00338">
    <property type="entry name" value="UPF0145"/>
    <property type="match status" value="1"/>
</dbReference>
<dbReference type="PANTHER" id="PTHR34068">
    <property type="entry name" value="UPF0145 PROTEIN YBJQ"/>
    <property type="match status" value="1"/>
</dbReference>
<evidence type="ECO:0000313" key="4">
    <source>
        <dbReference type="Proteomes" id="UP000283458"/>
    </source>
</evidence>
<reference evidence="3 4" key="1">
    <citation type="submission" date="2018-09" db="EMBL/GenBank/DDBJ databases">
        <authorList>
            <person name="Zhu H."/>
        </authorList>
    </citation>
    <scope>NUCLEOTIDE SEQUENCE [LARGE SCALE GENOMIC DNA]</scope>
    <source>
        <strain evidence="3 4">K2W22B-5</strain>
    </source>
</reference>
<dbReference type="InterPro" id="IPR002765">
    <property type="entry name" value="UPF0145_YbjQ-like"/>
</dbReference>
<proteinExistence type="inferred from homology"/>
<comment type="similarity">
    <text evidence="1 2">Belongs to the UPF0145 family.</text>
</comment>
<dbReference type="InterPro" id="IPR035439">
    <property type="entry name" value="UPF0145_dom_sf"/>
</dbReference>
<dbReference type="Gene3D" id="3.30.110.70">
    <property type="entry name" value="Hypothetical protein apc22750. Chain B"/>
    <property type="match status" value="1"/>
</dbReference>
<dbReference type="Pfam" id="PF01906">
    <property type="entry name" value="YbjQ_1"/>
    <property type="match status" value="1"/>
</dbReference>
<dbReference type="OrthoDB" id="9796448at2"/>
<accession>A0A418VMT3</accession>
<evidence type="ECO:0000313" key="3">
    <source>
        <dbReference type="EMBL" id="RJF77432.1"/>
    </source>
</evidence>
<dbReference type="RefSeq" id="WP_119833874.1">
    <property type="nucleotide sequence ID" value="NZ_QYUL01000005.1"/>
</dbReference>
<protein>
    <recommendedName>
        <fullName evidence="2">UPF0145 protein D3877_26960</fullName>
    </recommendedName>
</protein>
<name>A0A418VMT3_9PROT</name>
<comment type="caution">
    <text evidence="3">The sequence shown here is derived from an EMBL/GenBank/DDBJ whole genome shotgun (WGS) entry which is preliminary data.</text>
</comment>
<sequence>MIITSTDSVEGRPITQYLGMVAGEAIMGVNVFRDLFSSVRDIVGGRAGGYQDALREAREAAYADLTDAARALGADAIVGVDLDYEVLGKENGMLMVSINGTAVRLA</sequence>
<dbReference type="Proteomes" id="UP000283458">
    <property type="component" value="Unassembled WGS sequence"/>
</dbReference>
<keyword evidence="4" id="KW-1185">Reference proteome</keyword>
<dbReference type="SUPFAM" id="SSF117782">
    <property type="entry name" value="YbjQ-like"/>
    <property type="match status" value="1"/>
</dbReference>
<evidence type="ECO:0000256" key="1">
    <source>
        <dbReference type="ARBA" id="ARBA00010751"/>
    </source>
</evidence>
<dbReference type="AlphaFoldDB" id="A0A418VMT3"/>